<sequence>MGILDYVLGLSGSDDAAASNGDARRDDAQRSDLEQSLIKRLQEQLGNDAPGTPHRLLLRFTGRVQGVGFRWTNRGTAEELGLTGWVRNLDDGSVEMEIQGPASAIIRHLDTIHRYYARMRCTVWLENCEELAAQVDETSFEVRF</sequence>
<evidence type="ECO:0000313" key="9">
    <source>
        <dbReference type="Proteomes" id="UP000753256"/>
    </source>
</evidence>
<dbReference type="PROSITE" id="PS51160">
    <property type="entry name" value="ACYLPHOSPHATASE_3"/>
    <property type="match status" value="1"/>
</dbReference>
<protein>
    <recommendedName>
        <fullName evidence="3 5">acylphosphatase</fullName>
        <ecNumber evidence="2 5">3.6.1.7</ecNumber>
    </recommendedName>
</protein>
<dbReference type="GO" id="GO:0003998">
    <property type="term" value="F:acylphosphatase activity"/>
    <property type="evidence" value="ECO:0007669"/>
    <property type="project" value="UniProtKB-EC"/>
</dbReference>
<dbReference type="EMBL" id="DYUZ01000029">
    <property type="protein sequence ID" value="HJG37717.1"/>
    <property type="molecule type" value="Genomic_DNA"/>
</dbReference>
<reference evidence="8" key="1">
    <citation type="journal article" date="2021" name="PeerJ">
        <title>Extensive microbial diversity within the chicken gut microbiome revealed by metagenomics and culture.</title>
        <authorList>
            <person name="Gilroy R."/>
            <person name="Ravi A."/>
            <person name="Getino M."/>
            <person name="Pursley I."/>
            <person name="Horton D.L."/>
            <person name="Alikhan N.F."/>
            <person name="Baker D."/>
            <person name="Gharbi K."/>
            <person name="Hall N."/>
            <person name="Watson M."/>
            <person name="Adriaenssens E.M."/>
            <person name="Foster-Nyarko E."/>
            <person name="Jarju S."/>
            <person name="Secka A."/>
            <person name="Antonio M."/>
            <person name="Oren A."/>
            <person name="Chaudhuri R.R."/>
            <person name="La Ragione R."/>
            <person name="Hildebrand F."/>
            <person name="Pallen M.J."/>
        </authorList>
    </citation>
    <scope>NUCLEOTIDE SEQUENCE</scope>
    <source>
        <strain evidence="8">ChiHjej13B12-9602</strain>
    </source>
</reference>
<feature type="active site" evidence="5">
    <location>
        <position position="88"/>
    </location>
</feature>
<dbReference type="Proteomes" id="UP000753256">
    <property type="component" value="Unassembled WGS sequence"/>
</dbReference>
<comment type="catalytic activity">
    <reaction evidence="4 5">
        <text>an acyl phosphate + H2O = a carboxylate + phosphate + H(+)</text>
        <dbReference type="Rhea" id="RHEA:14965"/>
        <dbReference type="ChEBI" id="CHEBI:15377"/>
        <dbReference type="ChEBI" id="CHEBI:15378"/>
        <dbReference type="ChEBI" id="CHEBI:29067"/>
        <dbReference type="ChEBI" id="CHEBI:43474"/>
        <dbReference type="ChEBI" id="CHEBI:59918"/>
        <dbReference type="EC" id="3.6.1.7"/>
    </reaction>
</comment>
<dbReference type="Gene3D" id="3.30.70.100">
    <property type="match status" value="1"/>
</dbReference>
<keyword evidence="5" id="KW-0378">Hydrolase</keyword>
<dbReference type="PROSITE" id="PS00151">
    <property type="entry name" value="ACYLPHOSPHATASE_2"/>
    <property type="match status" value="1"/>
</dbReference>
<dbReference type="Pfam" id="PF00708">
    <property type="entry name" value="Acylphosphatase"/>
    <property type="match status" value="1"/>
</dbReference>
<gene>
    <name evidence="8" type="ORF">K8V70_07655</name>
</gene>
<evidence type="ECO:0000256" key="3">
    <source>
        <dbReference type="ARBA" id="ARBA00015991"/>
    </source>
</evidence>
<organism evidence="8 9">
    <name type="scientific">Enorma phocaeensis</name>
    <dbReference type="NCBI Taxonomy" id="1871019"/>
    <lineage>
        <taxon>Bacteria</taxon>
        <taxon>Bacillati</taxon>
        <taxon>Actinomycetota</taxon>
        <taxon>Coriobacteriia</taxon>
        <taxon>Coriobacteriales</taxon>
        <taxon>Coriobacteriaceae</taxon>
        <taxon>Enorma</taxon>
    </lineage>
</organism>
<dbReference type="InterPro" id="IPR036046">
    <property type="entry name" value="Acylphosphatase-like_dom_sf"/>
</dbReference>
<name>A0A921IX88_9ACTN</name>
<evidence type="ECO:0000313" key="8">
    <source>
        <dbReference type="EMBL" id="HJG37717.1"/>
    </source>
</evidence>
<evidence type="ECO:0000256" key="2">
    <source>
        <dbReference type="ARBA" id="ARBA00012150"/>
    </source>
</evidence>
<dbReference type="SUPFAM" id="SSF54975">
    <property type="entry name" value="Acylphosphatase/BLUF domain-like"/>
    <property type="match status" value="1"/>
</dbReference>
<feature type="domain" description="Acylphosphatase-like" evidence="7">
    <location>
        <begin position="55"/>
        <end position="144"/>
    </location>
</feature>
<dbReference type="PRINTS" id="PR00112">
    <property type="entry name" value="ACYLPHPHTASE"/>
</dbReference>
<evidence type="ECO:0000256" key="6">
    <source>
        <dbReference type="RuleBase" id="RU004168"/>
    </source>
</evidence>
<dbReference type="InterPro" id="IPR001792">
    <property type="entry name" value="Acylphosphatase-like_dom"/>
</dbReference>
<evidence type="ECO:0000259" key="7">
    <source>
        <dbReference type="PROSITE" id="PS51160"/>
    </source>
</evidence>
<dbReference type="AlphaFoldDB" id="A0A921IX88"/>
<proteinExistence type="inferred from homology"/>
<evidence type="ECO:0000256" key="4">
    <source>
        <dbReference type="ARBA" id="ARBA00047645"/>
    </source>
</evidence>
<comment type="caution">
    <text evidence="8">The sequence shown here is derived from an EMBL/GenBank/DDBJ whole genome shotgun (WGS) entry which is preliminary data.</text>
</comment>
<reference evidence="8" key="2">
    <citation type="submission" date="2021-09" db="EMBL/GenBank/DDBJ databases">
        <authorList>
            <person name="Gilroy R."/>
        </authorList>
    </citation>
    <scope>NUCLEOTIDE SEQUENCE</scope>
    <source>
        <strain evidence="8">ChiHjej13B12-9602</strain>
    </source>
</reference>
<dbReference type="PANTHER" id="PTHR47268">
    <property type="entry name" value="ACYLPHOSPHATASE"/>
    <property type="match status" value="1"/>
</dbReference>
<dbReference type="RefSeq" id="WP_273190651.1">
    <property type="nucleotide sequence ID" value="NZ_DYUZ01000029.1"/>
</dbReference>
<dbReference type="EC" id="3.6.1.7" evidence="2 5"/>
<feature type="active site" evidence="5">
    <location>
        <position position="70"/>
    </location>
</feature>
<evidence type="ECO:0000256" key="1">
    <source>
        <dbReference type="ARBA" id="ARBA00005614"/>
    </source>
</evidence>
<evidence type="ECO:0000256" key="5">
    <source>
        <dbReference type="PROSITE-ProRule" id="PRU00520"/>
    </source>
</evidence>
<dbReference type="InterPro" id="IPR020456">
    <property type="entry name" value="Acylphosphatase"/>
</dbReference>
<comment type="similarity">
    <text evidence="1 6">Belongs to the acylphosphatase family.</text>
</comment>
<accession>A0A921IX88</accession>
<dbReference type="PANTHER" id="PTHR47268:SF4">
    <property type="entry name" value="ACYLPHOSPHATASE"/>
    <property type="match status" value="1"/>
</dbReference>
<dbReference type="InterPro" id="IPR017968">
    <property type="entry name" value="Acylphosphatase_CS"/>
</dbReference>